<sequence length="133" mass="15704">MKSTKFLTELRARGLQITEKEAKYLMEIAVADYRENQVKPILKRENMAHYLILALAFSDATNELLHMIDESNLKYKFKSNFKNVKKHTRDIVEEFYRVNKADTQLLEAFKSYADDILEIVYLHLDSINDNNKK</sequence>
<protein>
    <recommendedName>
        <fullName evidence="3">CRISPR type III-B/RAMP module-associated protein Cmr5</fullName>
    </recommendedName>
</protein>
<name>A0ABU5YC06_9FLAO</name>
<reference evidence="1 2" key="1">
    <citation type="submission" date="2023-12" db="EMBL/GenBank/DDBJ databases">
        <title>Genomic sequences of Capnocytophaga and Parvimonas strains.</title>
        <authorList>
            <person name="Watt R.M."/>
            <person name="Wang M."/>
            <person name="Yang T."/>
            <person name="Tong W.M."/>
        </authorList>
    </citation>
    <scope>NUCLEOTIDE SEQUENCE [LARGE SCALE GENOMIC DNA]</scope>
    <source>
        <strain evidence="1 2">CCUG 13156</strain>
    </source>
</reference>
<dbReference type="RefSeq" id="WP_323979942.1">
    <property type="nucleotide sequence ID" value="NZ_JAYKBV010000018.1"/>
</dbReference>
<gene>
    <name evidence="1" type="ORF">VJJ49_11490</name>
</gene>
<accession>A0ABU5YC06</accession>
<dbReference type="EMBL" id="JAYKBV010000018">
    <property type="protein sequence ID" value="MEB3041306.1"/>
    <property type="molecule type" value="Genomic_DNA"/>
</dbReference>
<evidence type="ECO:0000313" key="2">
    <source>
        <dbReference type="Proteomes" id="UP001324270"/>
    </source>
</evidence>
<evidence type="ECO:0000313" key="1">
    <source>
        <dbReference type="EMBL" id="MEB3041306.1"/>
    </source>
</evidence>
<organism evidence="1 2">
    <name type="scientific">Capnocytophaga gingivalis</name>
    <dbReference type="NCBI Taxonomy" id="1017"/>
    <lineage>
        <taxon>Bacteria</taxon>
        <taxon>Pseudomonadati</taxon>
        <taxon>Bacteroidota</taxon>
        <taxon>Flavobacteriia</taxon>
        <taxon>Flavobacteriales</taxon>
        <taxon>Flavobacteriaceae</taxon>
        <taxon>Capnocytophaga</taxon>
    </lineage>
</organism>
<proteinExistence type="predicted"/>
<keyword evidence="2" id="KW-1185">Reference proteome</keyword>
<evidence type="ECO:0008006" key="3">
    <source>
        <dbReference type="Google" id="ProtNLM"/>
    </source>
</evidence>
<comment type="caution">
    <text evidence="1">The sequence shown here is derived from an EMBL/GenBank/DDBJ whole genome shotgun (WGS) entry which is preliminary data.</text>
</comment>
<dbReference type="Proteomes" id="UP001324270">
    <property type="component" value="Unassembled WGS sequence"/>
</dbReference>